<comment type="caution">
    <text evidence="1">The sequence shown here is derived from an EMBL/GenBank/DDBJ whole genome shotgun (WGS) entry which is preliminary data.</text>
</comment>
<reference evidence="1" key="1">
    <citation type="submission" date="2021-02" db="EMBL/GenBank/DDBJ databases">
        <authorList>
            <person name="Nowell W R."/>
        </authorList>
    </citation>
    <scope>NUCLEOTIDE SEQUENCE</scope>
</reference>
<dbReference type="Proteomes" id="UP000663848">
    <property type="component" value="Unassembled WGS sequence"/>
</dbReference>
<name>A0A822BZK2_9BILA</name>
<evidence type="ECO:0000313" key="2">
    <source>
        <dbReference type="Proteomes" id="UP000663848"/>
    </source>
</evidence>
<gene>
    <name evidence="1" type="ORF">QYT958_LOCUS40128</name>
</gene>
<dbReference type="EMBL" id="CAJOBR010039900">
    <property type="protein sequence ID" value="CAF5023403.1"/>
    <property type="molecule type" value="Genomic_DNA"/>
</dbReference>
<accession>A0A822BZK2</accession>
<proteinExistence type="predicted"/>
<feature type="non-terminal residue" evidence="1">
    <location>
        <position position="1"/>
    </location>
</feature>
<organism evidence="1 2">
    <name type="scientific">Rotaria socialis</name>
    <dbReference type="NCBI Taxonomy" id="392032"/>
    <lineage>
        <taxon>Eukaryota</taxon>
        <taxon>Metazoa</taxon>
        <taxon>Spiralia</taxon>
        <taxon>Gnathifera</taxon>
        <taxon>Rotifera</taxon>
        <taxon>Eurotatoria</taxon>
        <taxon>Bdelloidea</taxon>
        <taxon>Philodinida</taxon>
        <taxon>Philodinidae</taxon>
        <taxon>Rotaria</taxon>
    </lineage>
</organism>
<dbReference type="AlphaFoldDB" id="A0A822BZK2"/>
<evidence type="ECO:0000313" key="1">
    <source>
        <dbReference type="EMBL" id="CAF5023403.1"/>
    </source>
</evidence>
<protein>
    <submittedName>
        <fullName evidence="1">Uncharacterized protein</fullName>
    </submittedName>
</protein>
<sequence>WCNDGEQIESDDVKIDNNMPLDVQDVVKQLIDSIAIDDESFRLPCYAHSIQLAIKDGFKGSICVQPSLEKISKIA</sequence>